<evidence type="ECO:0000256" key="2">
    <source>
        <dbReference type="ARBA" id="ARBA00022606"/>
    </source>
</evidence>
<sequence>MALSSIDIFLSRPRNVLVFLGIWLPPKRYALLYNLYKIMIMLTQYCFILFEVIYVVVVWGDLDEVSEASYLLFTQATVCYKVSVLIANKKQLKCLLDFMMLDIFGPQTPHHTKVLFTNARKVKNLCAVFLITAIMTVSLWAVMPLFDNAESRFFPFKIWMPVDAQKSPQYELGYIYQILSIYCSAMLFFAVDSTILSMVMFGCAQLEIIIDKIQQLRSTPLSAKMKGAKCDEMIEENNKLFRECFQQHQAVIRFIEMLENTFHANIFFQLCCTVGIICIIGLRITITEPSSVQFYSMLNYMATMLSQLFLYCWCGSELTTKSQDLREWLYQSPWYEQDATFRKSLLIAMERMKRPIILKAGHYIPLSRPTFVSILRSSYSYFAVLNQAK</sequence>
<dbReference type="GeneID" id="128199300"/>
<evidence type="ECO:0000256" key="8">
    <source>
        <dbReference type="ARBA" id="ARBA00023224"/>
    </source>
</evidence>
<feature type="transmembrane region" description="Helical" evidence="9">
    <location>
        <begin position="266"/>
        <end position="286"/>
    </location>
</feature>
<evidence type="ECO:0000256" key="6">
    <source>
        <dbReference type="ARBA" id="ARBA00023136"/>
    </source>
</evidence>
<proteinExistence type="inferred from homology"/>
<evidence type="ECO:0000256" key="3">
    <source>
        <dbReference type="ARBA" id="ARBA00022692"/>
    </source>
</evidence>
<organism evidence="10 11">
    <name type="scientific">Bicyclus anynana</name>
    <name type="common">Squinting bush brown butterfly</name>
    <dbReference type="NCBI Taxonomy" id="110368"/>
    <lineage>
        <taxon>Eukaryota</taxon>
        <taxon>Metazoa</taxon>
        <taxon>Ecdysozoa</taxon>
        <taxon>Arthropoda</taxon>
        <taxon>Hexapoda</taxon>
        <taxon>Insecta</taxon>
        <taxon>Pterygota</taxon>
        <taxon>Neoptera</taxon>
        <taxon>Endopterygota</taxon>
        <taxon>Lepidoptera</taxon>
        <taxon>Glossata</taxon>
        <taxon>Ditrysia</taxon>
        <taxon>Papilionoidea</taxon>
        <taxon>Nymphalidae</taxon>
        <taxon>Satyrinae</taxon>
        <taxon>Satyrini</taxon>
        <taxon>Mycalesina</taxon>
        <taxon>Bicyclus</taxon>
    </lineage>
</organism>
<evidence type="ECO:0000256" key="7">
    <source>
        <dbReference type="ARBA" id="ARBA00023170"/>
    </source>
</evidence>
<evidence type="ECO:0000313" key="10">
    <source>
        <dbReference type="Proteomes" id="UP001652582"/>
    </source>
</evidence>
<keyword evidence="7 9" id="KW-0675">Receptor</keyword>
<dbReference type="RefSeq" id="XP_052744218.1">
    <property type="nucleotide sequence ID" value="XM_052888258.1"/>
</dbReference>
<keyword evidence="4 9" id="KW-0552">Olfaction</keyword>
<dbReference type="Pfam" id="PF02949">
    <property type="entry name" value="7tm_6"/>
    <property type="match status" value="1"/>
</dbReference>
<dbReference type="PANTHER" id="PTHR21137">
    <property type="entry name" value="ODORANT RECEPTOR"/>
    <property type="match status" value="1"/>
</dbReference>
<keyword evidence="3 9" id="KW-0812">Transmembrane</keyword>
<keyword evidence="5 9" id="KW-1133">Transmembrane helix</keyword>
<gene>
    <name evidence="11" type="primary">LOC128199300</name>
</gene>
<feature type="transmembrane region" description="Helical" evidence="9">
    <location>
        <begin position="125"/>
        <end position="146"/>
    </location>
</feature>
<keyword evidence="8 9" id="KW-0807">Transducer</keyword>
<reference evidence="11" key="1">
    <citation type="submission" date="2025-08" db="UniProtKB">
        <authorList>
            <consortium name="RefSeq"/>
        </authorList>
    </citation>
    <scope>IDENTIFICATION</scope>
</reference>
<evidence type="ECO:0000256" key="9">
    <source>
        <dbReference type="RuleBase" id="RU351113"/>
    </source>
</evidence>
<feature type="transmembrane region" description="Helical" evidence="9">
    <location>
        <begin position="174"/>
        <end position="191"/>
    </location>
</feature>
<accession>A0ABM3LYS7</accession>
<evidence type="ECO:0000256" key="1">
    <source>
        <dbReference type="ARBA" id="ARBA00004141"/>
    </source>
</evidence>
<dbReference type="InterPro" id="IPR004117">
    <property type="entry name" value="7tm6_olfct_rcpt"/>
</dbReference>
<name>A0ABM3LYS7_BICAN</name>
<dbReference type="PANTHER" id="PTHR21137:SF42">
    <property type="entry name" value="ODORANT RECEPTOR 83A"/>
    <property type="match status" value="1"/>
</dbReference>
<dbReference type="Proteomes" id="UP001652582">
    <property type="component" value="Chromosome 21"/>
</dbReference>
<protein>
    <recommendedName>
        <fullName evidence="9">Odorant receptor</fullName>
    </recommendedName>
</protein>
<evidence type="ECO:0000256" key="5">
    <source>
        <dbReference type="ARBA" id="ARBA00022989"/>
    </source>
</evidence>
<comment type="similarity">
    <text evidence="9">Belongs to the insect chemoreceptor superfamily. Heteromeric odorant receptor channel (TC 1.A.69) family.</text>
</comment>
<evidence type="ECO:0000313" key="11">
    <source>
        <dbReference type="RefSeq" id="XP_052744218.1"/>
    </source>
</evidence>
<comment type="subcellular location">
    <subcellularLocation>
        <location evidence="9">Cell membrane</location>
        <topology evidence="9">Multi-pass membrane protein</topology>
    </subcellularLocation>
    <subcellularLocation>
        <location evidence="1">Membrane</location>
        <topology evidence="1">Multi-pass membrane protein</topology>
    </subcellularLocation>
</comment>
<feature type="transmembrane region" description="Helical" evidence="9">
    <location>
        <begin position="292"/>
        <end position="313"/>
    </location>
</feature>
<keyword evidence="6 9" id="KW-0472">Membrane</keyword>
<evidence type="ECO:0000256" key="4">
    <source>
        <dbReference type="ARBA" id="ARBA00022725"/>
    </source>
</evidence>
<keyword evidence="10" id="KW-1185">Reference proteome</keyword>
<feature type="transmembrane region" description="Helical" evidence="9">
    <location>
        <begin position="35"/>
        <end position="56"/>
    </location>
</feature>
<comment type="caution">
    <text evidence="9">Lacks conserved residue(s) required for the propagation of feature annotation.</text>
</comment>
<keyword evidence="2 9" id="KW-0716">Sensory transduction</keyword>